<evidence type="ECO:0008006" key="4">
    <source>
        <dbReference type="Google" id="ProtNLM"/>
    </source>
</evidence>
<protein>
    <recommendedName>
        <fullName evidence="4">DUF1489 family protein</fullName>
    </recommendedName>
</protein>
<proteinExistence type="predicted"/>
<feature type="region of interest" description="Disordered" evidence="1">
    <location>
        <begin position="108"/>
        <end position="140"/>
    </location>
</feature>
<evidence type="ECO:0000313" key="3">
    <source>
        <dbReference type="Proteomes" id="UP000646365"/>
    </source>
</evidence>
<feature type="compositionally biased region" description="Basic and acidic residues" evidence="1">
    <location>
        <begin position="112"/>
        <end position="140"/>
    </location>
</feature>
<keyword evidence="3" id="KW-1185">Reference proteome</keyword>
<reference evidence="2" key="2">
    <citation type="submission" date="2020-09" db="EMBL/GenBank/DDBJ databases">
        <authorList>
            <person name="Sun Q."/>
            <person name="Zhou Y."/>
        </authorList>
    </citation>
    <scope>NUCLEOTIDE SEQUENCE</scope>
    <source>
        <strain evidence="2">CGMCC 1.15725</strain>
    </source>
</reference>
<comment type="caution">
    <text evidence="2">The sequence shown here is derived from an EMBL/GenBank/DDBJ whole genome shotgun (WGS) entry which is preliminary data.</text>
</comment>
<organism evidence="2 3">
    <name type="scientific">Aliidongia dinghuensis</name>
    <dbReference type="NCBI Taxonomy" id="1867774"/>
    <lineage>
        <taxon>Bacteria</taxon>
        <taxon>Pseudomonadati</taxon>
        <taxon>Pseudomonadota</taxon>
        <taxon>Alphaproteobacteria</taxon>
        <taxon>Rhodospirillales</taxon>
        <taxon>Dongiaceae</taxon>
        <taxon>Aliidongia</taxon>
    </lineage>
</organism>
<dbReference type="InterPro" id="IPR008320">
    <property type="entry name" value="UCP032025"/>
</dbReference>
<dbReference type="PIRSF" id="PIRSF032025">
    <property type="entry name" value="UCP032025"/>
    <property type="match status" value="1"/>
</dbReference>
<dbReference type="RefSeq" id="WP_189049434.1">
    <property type="nucleotide sequence ID" value="NZ_BMJQ01000011.1"/>
</dbReference>
<evidence type="ECO:0000313" key="2">
    <source>
        <dbReference type="EMBL" id="GGF31540.1"/>
    </source>
</evidence>
<name>A0A8J3E504_9PROT</name>
<dbReference type="Pfam" id="PF07370">
    <property type="entry name" value="DUF1489"/>
    <property type="match status" value="1"/>
</dbReference>
<dbReference type="Proteomes" id="UP000646365">
    <property type="component" value="Unassembled WGS sequence"/>
</dbReference>
<dbReference type="AlphaFoldDB" id="A0A8J3E504"/>
<accession>A0A8J3E504</accession>
<reference evidence="2" key="1">
    <citation type="journal article" date="2014" name="Int. J. Syst. Evol. Microbiol.">
        <title>Complete genome sequence of Corynebacterium casei LMG S-19264T (=DSM 44701T), isolated from a smear-ripened cheese.</title>
        <authorList>
            <consortium name="US DOE Joint Genome Institute (JGI-PGF)"/>
            <person name="Walter F."/>
            <person name="Albersmeier A."/>
            <person name="Kalinowski J."/>
            <person name="Ruckert C."/>
        </authorList>
    </citation>
    <scope>NUCLEOTIDE SEQUENCE</scope>
    <source>
        <strain evidence="2">CGMCC 1.15725</strain>
    </source>
</reference>
<evidence type="ECO:0000256" key="1">
    <source>
        <dbReference type="SAM" id="MobiDB-lite"/>
    </source>
</evidence>
<dbReference type="EMBL" id="BMJQ01000011">
    <property type="protein sequence ID" value="GGF31540.1"/>
    <property type="molecule type" value="Genomic_DNA"/>
</dbReference>
<sequence length="140" mass="16176">MALHLIKMCVGCDSIEDLAEWQANRLLRGEQLIHRTRNFPKRAEEILAGGSLYWIIKGQVRVRQRITALEAVTDGEGGRFCAIHLDRELVKTIHKPSRPMQGWRYLTAEEAPLDRDPKHKDETDEMPESMRKELRSLGLM</sequence>
<gene>
    <name evidence="2" type="ORF">GCM10011611_42110</name>
</gene>